<dbReference type="PROSITE" id="PS00624">
    <property type="entry name" value="GMC_OXRED_2"/>
    <property type="match status" value="1"/>
</dbReference>
<dbReference type="InterPro" id="IPR007867">
    <property type="entry name" value="GMC_OxRtase_C"/>
</dbReference>
<comment type="caution">
    <text evidence="3">The sequence shown here is derived from an EMBL/GenBank/DDBJ whole genome shotgun (WGS) entry which is preliminary data.</text>
</comment>
<dbReference type="SUPFAM" id="SSF51905">
    <property type="entry name" value="FAD/NAD(P)-binding domain"/>
    <property type="match status" value="1"/>
</dbReference>
<dbReference type="SUPFAM" id="SSF54373">
    <property type="entry name" value="FAD-linked reductases, C-terminal domain"/>
    <property type="match status" value="1"/>
</dbReference>
<dbReference type="InterPro" id="IPR012132">
    <property type="entry name" value="GMC_OxRdtase"/>
</dbReference>
<protein>
    <recommendedName>
        <fullName evidence="2">Glucose-methanol-choline oxidoreductase N-terminal domain-containing protein</fullName>
    </recommendedName>
</protein>
<feature type="domain" description="Glucose-methanol-choline oxidoreductase N-terminal" evidence="2">
    <location>
        <begin position="220"/>
        <end position="234"/>
    </location>
</feature>
<proteinExistence type="inferred from homology"/>
<dbReference type="RefSeq" id="XP_066717597.1">
    <property type="nucleotide sequence ID" value="XM_066858328.1"/>
</dbReference>
<reference evidence="3 4" key="1">
    <citation type="submission" date="2023-01" db="EMBL/GenBank/DDBJ databases">
        <title>Analysis of 21 Apiospora genomes using comparative genomics revels a genus with tremendous synthesis potential of carbohydrate active enzymes and secondary metabolites.</title>
        <authorList>
            <person name="Sorensen T."/>
        </authorList>
    </citation>
    <scope>NUCLEOTIDE SEQUENCE [LARGE SCALE GENOMIC DNA]</scope>
    <source>
        <strain evidence="3 4">CBS 135458</strain>
    </source>
</reference>
<dbReference type="InterPro" id="IPR036188">
    <property type="entry name" value="FAD/NAD-bd_sf"/>
</dbReference>
<dbReference type="Pfam" id="PF00732">
    <property type="entry name" value="GMC_oxred_N"/>
    <property type="match status" value="1"/>
</dbReference>
<dbReference type="PANTHER" id="PTHR11552:SF115">
    <property type="entry name" value="DEHYDROGENASE XPTC-RELATED"/>
    <property type="match status" value="1"/>
</dbReference>
<gene>
    <name evidence="3" type="ORF">PG994_006919</name>
</gene>
<name>A0ABR1VGC1_9PEZI</name>
<dbReference type="Pfam" id="PF05199">
    <property type="entry name" value="GMC_oxred_C"/>
    <property type="match status" value="1"/>
</dbReference>
<dbReference type="EMBL" id="JAQQWL010000006">
    <property type="protein sequence ID" value="KAK8070303.1"/>
    <property type="molecule type" value="Genomic_DNA"/>
</dbReference>
<evidence type="ECO:0000313" key="3">
    <source>
        <dbReference type="EMBL" id="KAK8070303.1"/>
    </source>
</evidence>
<evidence type="ECO:0000259" key="2">
    <source>
        <dbReference type="PROSITE" id="PS00624"/>
    </source>
</evidence>
<accession>A0ABR1VGC1</accession>
<sequence>MNYSVPVPTLNNRTADLLIGMTVGGSSVVNGQFFDRASRHDYDDWDRLAGAPSGVARLAGIGSLSCPTSRSVTFIEPEKEIADALNLTWDYEAAYGGSTPIFSSFVPFQWPSAALSRHAFSEAGITTRQECAAGDKDGLCWIPASQHPWACVRSHSGQGHYQDVIRDRPNYDLLVRHKVTRILYPNNDPEKGPPMVEMRSLRDGAVFTSVATQEVIISAGAIHTPQILQRSGIGPPDLLKRAGIDVVADLPGVGYNFQDQPSVRFGVNITRNPTPNQDMLNTDAAYLQTTLDQFAERPARGPWTLIWNHQAVFLPLANVTSSFEAIVTSLREQIADGTFLTTLPPGADASVKRGYQAQLETLAGIFENSAQPIIEVPFGGAEFSTPSAGVPSIGILLKPLSRGAVLLNTEDIDAEPMLHYGTLANGLDVDVLASFLPFFRRLWDVPTLRDTLGVVETDPGPKVDTETPAQEVAAWLRDVVVASIVHPCCTAAMMPQAHGGVVGRDLHVHGVSGLRVVDASVFPVIPGTHLSATVYATAEKACFLGSSSTHADASKSRLRSRFAGSSGAVDGTVLVLQTTVRVEWRWVGLLATQMLLALLFLAVTVAQTKATGVPIVKEDSLAILCGLSPETRALVLSAGADAGGVQDAAAEVKVKLEPDDSAIGMRLTAHTPYQSG</sequence>
<keyword evidence="4" id="KW-1185">Reference proteome</keyword>
<dbReference type="Gene3D" id="3.50.50.60">
    <property type="entry name" value="FAD/NAD(P)-binding domain"/>
    <property type="match status" value="1"/>
</dbReference>
<dbReference type="InterPro" id="IPR000172">
    <property type="entry name" value="GMC_OxRdtase_N"/>
</dbReference>
<organism evidence="3 4">
    <name type="scientific">Apiospora phragmitis</name>
    <dbReference type="NCBI Taxonomy" id="2905665"/>
    <lineage>
        <taxon>Eukaryota</taxon>
        <taxon>Fungi</taxon>
        <taxon>Dikarya</taxon>
        <taxon>Ascomycota</taxon>
        <taxon>Pezizomycotina</taxon>
        <taxon>Sordariomycetes</taxon>
        <taxon>Xylariomycetidae</taxon>
        <taxon>Amphisphaeriales</taxon>
        <taxon>Apiosporaceae</taxon>
        <taxon>Apiospora</taxon>
    </lineage>
</organism>
<dbReference type="PANTHER" id="PTHR11552">
    <property type="entry name" value="GLUCOSE-METHANOL-CHOLINE GMC OXIDOREDUCTASE"/>
    <property type="match status" value="1"/>
</dbReference>
<dbReference type="GeneID" id="92091391"/>
<comment type="similarity">
    <text evidence="1">Belongs to the GMC oxidoreductase family.</text>
</comment>
<dbReference type="Gene3D" id="3.30.560.10">
    <property type="entry name" value="Glucose Oxidase, domain 3"/>
    <property type="match status" value="1"/>
</dbReference>
<evidence type="ECO:0000256" key="1">
    <source>
        <dbReference type="ARBA" id="ARBA00010790"/>
    </source>
</evidence>
<dbReference type="Proteomes" id="UP001480595">
    <property type="component" value="Unassembled WGS sequence"/>
</dbReference>
<evidence type="ECO:0000313" key="4">
    <source>
        <dbReference type="Proteomes" id="UP001480595"/>
    </source>
</evidence>